<dbReference type="NCBIfam" id="TIGR01649">
    <property type="entry name" value="hnRNP-L_PTB"/>
    <property type="match status" value="1"/>
</dbReference>
<dbReference type="InterPro" id="IPR021790">
    <property type="entry name" value="PTBP1-like_RRM2"/>
</dbReference>
<evidence type="ECO:0000259" key="5">
    <source>
        <dbReference type="PROSITE" id="PS50102"/>
    </source>
</evidence>
<sequence>MVGVFQNASAQAALQAAQALSGGDTQGGPNTVLRIIIEHMVYPVTLDVLQQIFSRVGKVLKIVTFTKNNSFQALIQYPDVVTAQAAKLQLDGQNIYNSCCTLRIEYSKLPSLNVKYNNDKSRDYTNPSLPTGDPTLDSSAFILGGGTPGMLSPFGLHGLAPGLAGGFPAGMGEAASAAAGAGRSVPFAGMVPGGLPGASMGMTGRLPGHPMTGSVLLVSNLDEEMASPEALFTLFGVYGDVQRVKILFNKKDNALVQMLEPHQASVALSHLDKVKVWGRQIRVMPSKHQTVQMPKDGQPDAGLTKDFTNSSLHRFKKPGSKNYQNIYPPSATLHLSNIPPHVTEQDIRQAFEVASFDVKAFKFFP</sequence>
<evidence type="ECO:0000256" key="4">
    <source>
        <dbReference type="PROSITE-ProRule" id="PRU00176"/>
    </source>
</evidence>
<dbReference type="FunFam" id="3.30.70.330:FF:000018">
    <property type="entry name" value="Polypyrimidine tract-binding protein 2 isoform 1"/>
    <property type="match status" value="1"/>
</dbReference>
<keyword evidence="3 4" id="KW-0694">RNA-binding</keyword>
<dbReference type="PANTHER" id="PTHR15592">
    <property type="entry name" value="MATRIN 3/NUCLEAR PROTEIN 220-RELATED"/>
    <property type="match status" value="1"/>
</dbReference>
<keyword evidence="2" id="KW-0677">Repeat</keyword>
<accession>A0A6A4VZQ2</accession>
<dbReference type="Pfam" id="PF13893">
    <property type="entry name" value="RRM_5"/>
    <property type="match status" value="1"/>
</dbReference>
<reference evidence="6 7" key="1">
    <citation type="submission" date="2019-07" db="EMBL/GenBank/DDBJ databases">
        <title>Draft genome assembly of a fouling barnacle, Amphibalanus amphitrite (Darwin, 1854): The first reference genome for Thecostraca.</title>
        <authorList>
            <person name="Kim W."/>
        </authorList>
    </citation>
    <scope>NUCLEOTIDE SEQUENCE [LARGE SCALE GENOMIC DNA]</scope>
    <source>
        <strain evidence="6">SNU_AA5</strain>
        <tissue evidence="6">Soma without cirri and trophi</tissue>
    </source>
</reference>
<evidence type="ECO:0000313" key="6">
    <source>
        <dbReference type="EMBL" id="KAF0296302.1"/>
    </source>
</evidence>
<dbReference type="Proteomes" id="UP000440578">
    <property type="component" value="Unassembled WGS sequence"/>
</dbReference>
<name>A0A6A4VZQ2_AMPAM</name>
<dbReference type="AlphaFoldDB" id="A0A6A4VZQ2"/>
<protein>
    <submittedName>
        <fullName evidence="6">Polypyrimidine tract-binding protein 2</fullName>
    </submittedName>
</protein>
<dbReference type="CDD" id="cd12423">
    <property type="entry name" value="RRM3_PTBP1_like"/>
    <property type="match status" value="1"/>
</dbReference>
<dbReference type="OrthoDB" id="296632at2759"/>
<dbReference type="Pfam" id="PF11835">
    <property type="entry name" value="RRM_8"/>
    <property type="match status" value="1"/>
</dbReference>
<dbReference type="GO" id="GO:0006397">
    <property type="term" value="P:mRNA processing"/>
    <property type="evidence" value="ECO:0007669"/>
    <property type="project" value="InterPro"/>
</dbReference>
<dbReference type="InterPro" id="IPR006536">
    <property type="entry name" value="HnRNP-L/PTB"/>
</dbReference>
<dbReference type="SMART" id="SM00360">
    <property type="entry name" value="RRM"/>
    <property type="match status" value="2"/>
</dbReference>
<evidence type="ECO:0000256" key="3">
    <source>
        <dbReference type="ARBA" id="ARBA00022884"/>
    </source>
</evidence>
<dbReference type="InterPro" id="IPR035979">
    <property type="entry name" value="RBD_domain_sf"/>
</dbReference>
<evidence type="ECO:0000256" key="1">
    <source>
        <dbReference type="ARBA" id="ARBA00022553"/>
    </source>
</evidence>
<keyword evidence="1" id="KW-0597">Phosphoprotein</keyword>
<feature type="domain" description="RRM" evidence="5">
    <location>
        <begin position="33"/>
        <end position="109"/>
    </location>
</feature>
<dbReference type="FunFam" id="3.30.70.330:FF:000341">
    <property type="entry name" value="Hephaestus, isoform C"/>
    <property type="match status" value="1"/>
</dbReference>
<dbReference type="GO" id="GO:0005634">
    <property type="term" value="C:nucleus"/>
    <property type="evidence" value="ECO:0007669"/>
    <property type="project" value="InterPro"/>
</dbReference>
<dbReference type="InterPro" id="IPR000504">
    <property type="entry name" value="RRM_dom"/>
</dbReference>
<dbReference type="GO" id="GO:0003723">
    <property type="term" value="F:RNA binding"/>
    <property type="evidence" value="ECO:0007669"/>
    <property type="project" value="UniProtKB-UniRule"/>
</dbReference>
<comment type="caution">
    <text evidence="6">The sequence shown here is derived from an EMBL/GenBank/DDBJ whole genome shotgun (WGS) entry which is preliminary data.</text>
</comment>
<keyword evidence="7" id="KW-1185">Reference proteome</keyword>
<dbReference type="EMBL" id="VIIS01001573">
    <property type="protein sequence ID" value="KAF0296302.1"/>
    <property type="molecule type" value="Genomic_DNA"/>
</dbReference>
<dbReference type="PROSITE" id="PS50102">
    <property type="entry name" value="RRM"/>
    <property type="match status" value="2"/>
</dbReference>
<dbReference type="CDD" id="cd12693">
    <property type="entry name" value="RRM2_PTBP1_like"/>
    <property type="match status" value="1"/>
</dbReference>
<dbReference type="SUPFAM" id="SSF54928">
    <property type="entry name" value="RNA-binding domain, RBD"/>
    <property type="match status" value="3"/>
</dbReference>
<evidence type="ECO:0000313" key="7">
    <source>
        <dbReference type="Proteomes" id="UP000440578"/>
    </source>
</evidence>
<organism evidence="6 7">
    <name type="scientific">Amphibalanus amphitrite</name>
    <name type="common">Striped barnacle</name>
    <name type="synonym">Balanus amphitrite</name>
    <dbReference type="NCBI Taxonomy" id="1232801"/>
    <lineage>
        <taxon>Eukaryota</taxon>
        <taxon>Metazoa</taxon>
        <taxon>Ecdysozoa</taxon>
        <taxon>Arthropoda</taxon>
        <taxon>Crustacea</taxon>
        <taxon>Multicrustacea</taxon>
        <taxon>Cirripedia</taxon>
        <taxon>Thoracica</taxon>
        <taxon>Thoracicalcarea</taxon>
        <taxon>Balanomorpha</taxon>
        <taxon>Balanoidea</taxon>
        <taxon>Balanidae</taxon>
        <taxon>Amphibalaninae</taxon>
        <taxon>Amphibalanus</taxon>
    </lineage>
</organism>
<dbReference type="InterPro" id="IPR012677">
    <property type="entry name" value="Nucleotide-bd_a/b_plait_sf"/>
</dbReference>
<gene>
    <name evidence="6" type="primary">PTBP2_1</name>
    <name evidence="6" type="ORF">FJT64_006234</name>
</gene>
<feature type="domain" description="RRM" evidence="5">
    <location>
        <begin position="214"/>
        <end position="288"/>
    </location>
</feature>
<proteinExistence type="predicted"/>
<evidence type="ECO:0000256" key="2">
    <source>
        <dbReference type="ARBA" id="ARBA00022737"/>
    </source>
</evidence>
<dbReference type="Gene3D" id="3.30.70.330">
    <property type="match status" value="3"/>
</dbReference>